<dbReference type="Proteomes" id="UP000187203">
    <property type="component" value="Unassembled WGS sequence"/>
</dbReference>
<dbReference type="EMBL" id="AWUE01012337">
    <property type="protein sequence ID" value="OMP09505.1"/>
    <property type="molecule type" value="Genomic_DNA"/>
</dbReference>
<sequence length="292" mass="31296">MAMMLMSMIVLMIVTWTKMIGKKLMGVSRVDEGGDDNKWLEQHLRTEIIDVDAVDAANSHGSRSSPVAEDPILVIDTRASPIMLPMTGPGVSPTISHVANVAVQNTYVFATITTSTHNTALGSPTFGTTAASSHHTTFGTTRNATTLTTLPSTMTVTRGITPSVVTCGATTLTETETAITSGIVTGTKKAAFGTSSESASAFALFASTSSITIDFHDSTKWLKDIFSVWNAMSDDDLVGLDKDLGSLILRRENCSNAWSKSRKQGLHFRRVGIKSPKLKMSLTTSDFLMILL</sequence>
<organism evidence="2 3">
    <name type="scientific">Corchorus olitorius</name>
    <dbReference type="NCBI Taxonomy" id="93759"/>
    <lineage>
        <taxon>Eukaryota</taxon>
        <taxon>Viridiplantae</taxon>
        <taxon>Streptophyta</taxon>
        <taxon>Embryophyta</taxon>
        <taxon>Tracheophyta</taxon>
        <taxon>Spermatophyta</taxon>
        <taxon>Magnoliopsida</taxon>
        <taxon>eudicotyledons</taxon>
        <taxon>Gunneridae</taxon>
        <taxon>Pentapetalae</taxon>
        <taxon>rosids</taxon>
        <taxon>malvids</taxon>
        <taxon>Malvales</taxon>
        <taxon>Malvaceae</taxon>
        <taxon>Grewioideae</taxon>
        <taxon>Apeibeae</taxon>
        <taxon>Corchorus</taxon>
    </lineage>
</organism>
<comment type="caution">
    <text evidence="2">The sequence shown here is derived from an EMBL/GenBank/DDBJ whole genome shotgun (WGS) entry which is preliminary data.</text>
</comment>
<dbReference type="AlphaFoldDB" id="A0A1R3KQZ4"/>
<gene>
    <name evidence="2" type="ORF">COLO4_05410</name>
</gene>
<name>A0A1R3KQZ4_9ROSI</name>
<feature type="chain" id="PRO_5012028824" evidence="1">
    <location>
        <begin position="22"/>
        <end position="292"/>
    </location>
</feature>
<evidence type="ECO:0000256" key="1">
    <source>
        <dbReference type="SAM" id="SignalP"/>
    </source>
</evidence>
<keyword evidence="3" id="KW-1185">Reference proteome</keyword>
<accession>A0A1R3KQZ4</accession>
<evidence type="ECO:0000313" key="3">
    <source>
        <dbReference type="Proteomes" id="UP000187203"/>
    </source>
</evidence>
<keyword evidence="1" id="KW-0732">Signal</keyword>
<protein>
    <submittedName>
        <fullName evidence="2">Uncharacterized protein</fullName>
    </submittedName>
</protein>
<evidence type="ECO:0000313" key="2">
    <source>
        <dbReference type="EMBL" id="OMP09505.1"/>
    </source>
</evidence>
<feature type="signal peptide" evidence="1">
    <location>
        <begin position="1"/>
        <end position="21"/>
    </location>
</feature>
<reference evidence="3" key="1">
    <citation type="submission" date="2013-09" db="EMBL/GenBank/DDBJ databases">
        <title>Corchorus olitorius genome sequencing.</title>
        <authorList>
            <person name="Alam M."/>
            <person name="Haque M.S."/>
            <person name="Islam M.S."/>
            <person name="Emdad E.M."/>
            <person name="Islam M.M."/>
            <person name="Ahmed B."/>
            <person name="Halim A."/>
            <person name="Hossen Q.M.M."/>
            <person name="Hossain M.Z."/>
            <person name="Ahmed R."/>
            <person name="Khan M.M."/>
            <person name="Islam R."/>
            <person name="Rashid M.M."/>
            <person name="Khan S.A."/>
            <person name="Rahman M.S."/>
            <person name="Alam M."/>
            <person name="Yahiya A.S."/>
            <person name="Khan M.S."/>
            <person name="Azam M.S."/>
            <person name="Haque T."/>
            <person name="Lashkar M.Z.H."/>
            <person name="Akhand A.I."/>
            <person name="Morshed G."/>
            <person name="Roy S."/>
            <person name="Uddin K.S."/>
            <person name="Rabeya T."/>
            <person name="Hossain A.S."/>
            <person name="Chowdhury A."/>
            <person name="Snigdha A.R."/>
            <person name="Mortoza M.S."/>
            <person name="Matin S.A."/>
            <person name="Hoque S.M.E."/>
            <person name="Islam M.K."/>
            <person name="Roy D.K."/>
            <person name="Haider R."/>
            <person name="Moosa M.M."/>
            <person name="Elias S.M."/>
            <person name="Hasan A.M."/>
            <person name="Jahan S."/>
            <person name="Shafiuddin M."/>
            <person name="Mahmood N."/>
            <person name="Shommy N.S."/>
        </authorList>
    </citation>
    <scope>NUCLEOTIDE SEQUENCE [LARGE SCALE GENOMIC DNA]</scope>
    <source>
        <strain evidence="3">cv. O-4</strain>
    </source>
</reference>
<proteinExistence type="predicted"/>